<dbReference type="AlphaFoldDB" id="A0A0H5BA10"/>
<organism evidence="3 4">
    <name type="scientific">Blastochloris viridis</name>
    <name type="common">Rhodopseudomonas viridis</name>
    <dbReference type="NCBI Taxonomy" id="1079"/>
    <lineage>
        <taxon>Bacteria</taxon>
        <taxon>Pseudomonadati</taxon>
        <taxon>Pseudomonadota</taxon>
        <taxon>Alphaproteobacteria</taxon>
        <taxon>Hyphomicrobiales</taxon>
        <taxon>Blastochloridaceae</taxon>
        <taxon>Blastochloris</taxon>
    </lineage>
</organism>
<dbReference type="Pfam" id="PF10006">
    <property type="entry name" value="DUF2249"/>
    <property type="match status" value="1"/>
</dbReference>
<dbReference type="STRING" id="1079.BVIR_3178"/>
<dbReference type="OrthoDB" id="8451629at2"/>
<reference evidence="4" key="3">
    <citation type="journal article" date="2016" name="Genome Announc.">
        <title>Revised genome sequence of the purple photosynthetic bacterium Blastochloris viridis.</title>
        <authorList>
            <person name="Liu L.N."/>
            <person name="Faulkner M."/>
            <person name="Liu X."/>
            <person name="Huang F."/>
            <person name="Darby A.C."/>
            <person name="Hall N."/>
        </authorList>
    </citation>
    <scope>NUCLEOTIDE SEQUENCE [LARGE SCALE GENOMIC DNA]</scope>
    <source>
        <strain evidence="4">ATCC 19567 / DSM 133 / F</strain>
    </source>
</reference>
<dbReference type="Proteomes" id="UP000065734">
    <property type="component" value="Chromosome I"/>
</dbReference>
<name>A0A0H5BA10_BLAVI</name>
<dbReference type="KEGG" id="bvr:BVIR_3178"/>
<evidence type="ECO:0000259" key="1">
    <source>
        <dbReference type="Pfam" id="PF10006"/>
    </source>
</evidence>
<keyword evidence="4" id="KW-1185">Reference proteome</keyword>
<reference evidence="2" key="1">
    <citation type="journal article" date="2015" name="Genome Announc.">
        <title>Complete Genome Sequence of the Bacteriochlorophyll b-Producing Photosynthetic Bacterium Blastochloris viridis.</title>
        <authorList>
            <person name="Tsukatani Y."/>
            <person name="Hirose Y."/>
            <person name="Harada J."/>
            <person name="Misawa N."/>
            <person name="Mori K."/>
            <person name="Inoue K."/>
            <person name="Tamiaki H."/>
        </authorList>
    </citation>
    <scope>NUCLEOTIDE SEQUENCE [LARGE SCALE GENOMIC DNA]</scope>
    <source>
        <strain evidence="2">DSM 133</strain>
    </source>
</reference>
<protein>
    <recommendedName>
        <fullName evidence="1">DUF2249 domain-containing protein</fullName>
    </recommendedName>
</protein>
<dbReference type="InterPro" id="IPR018720">
    <property type="entry name" value="DUF2249"/>
</dbReference>
<sequence>MTTATSATIDVRTLPPGTCRNTLVRTLQELAPGAVLTVVNDHDPQPLRGYLDLSHPDQFAWTYLEDGPDVWRVRIERTA</sequence>
<feature type="domain" description="DUF2249" evidence="1">
    <location>
        <begin position="8"/>
        <end position="77"/>
    </location>
</feature>
<dbReference type="EMBL" id="AP014854">
    <property type="protein sequence ID" value="BAR99082.1"/>
    <property type="molecule type" value="Genomic_DNA"/>
</dbReference>
<evidence type="ECO:0000313" key="2">
    <source>
        <dbReference type="EMBL" id="BAR99082.1"/>
    </source>
</evidence>
<dbReference type="RefSeq" id="WP_055038440.1">
    <property type="nucleotide sequence ID" value="NZ_AP014854.2"/>
</dbReference>
<gene>
    <name evidence="2" type="ORF">BV133_1489</name>
    <name evidence="3" type="ORF">BVIRIDIS_26220</name>
</gene>
<evidence type="ECO:0000313" key="4">
    <source>
        <dbReference type="Proteomes" id="UP000065734"/>
    </source>
</evidence>
<accession>A0A0H5BA10</accession>
<reference evidence="3" key="2">
    <citation type="submission" date="2015-11" db="EMBL/GenBank/DDBJ databases">
        <authorList>
            <person name="Zhang Y."/>
            <person name="Guo Z."/>
        </authorList>
    </citation>
    <scope>NUCLEOTIDE SEQUENCE</scope>
    <source>
        <strain evidence="3">1</strain>
    </source>
</reference>
<evidence type="ECO:0000313" key="3">
    <source>
        <dbReference type="EMBL" id="CUU43598.1"/>
    </source>
</evidence>
<dbReference type="EMBL" id="LN907867">
    <property type="protein sequence ID" value="CUU43598.1"/>
    <property type="molecule type" value="Genomic_DNA"/>
</dbReference>
<proteinExistence type="predicted"/>